<evidence type="ECO:0000313" key="10">
    <source>
        <dbReference type="RefSeq" id="XP_072614539.1"/>
    </source>
</evidence>
<dbReference type="InterPro" id="IPR000010">
    <property type="entry name" value="Cystatin_dom"/>
</dbReference>
<dbReference type="Pfam" id="PF00031">
    <property type="entry name" value="Cystatin"/>
    <property type="match status" value="1"/>
</dbReference>
<dbReference type="Proteomes" id="UP001652641">
    <property type="component" value="Chromosome 5"/>
</dbReference>
<feature type="region of interest" description="Disordered" evidence="7">
    <location>
        <begin position="67"/>
        <end position="119"/>
    </location>
</feature>
<keyword evidence="5" id="KW-0789">Thiol protease inhibitor</keyword>
<dbReference type="GeneID" id="112923970"/>
<comment type="subcellular location">
    <subcellularLocation>
        <location evidence="1">Secreted</location>
    </subcellularLocation>
</comment>
<evidence type="ECO:0000256" key="7">
    <source>
        <dbReference type="SAM" id="MobiDB-lite"/>
    </source>
</evidence>
<dbReference type="CDD" id="cd00042">
    <property type="entry name" value="CY"/>
    <property type="match status" value="1"/>
</dbReference>
<evidence type="ECO:0000256" key="1">
    <source>
        <dbReference type="ARBA" id="ARBA00004613"/>
    </source>
</evidence>
<evidence type="ECO:0000259" key="8">
    <source>
        <dbReference type="SMART" id="SM00043"/>
    </source>
</evidence>
<dbReference type="SUPFAM" id="SSF54403">
    <property type="entry name" value="Cystatin/monellin"/>
    <property type="match status" value="1"/>
</dbReference>
<gene>
    <name evidence="10" type="primary">CST6</name>
</gene>
<dbReference type="RefSeq" id="XP_072614539.1">
    <property type="nucleotide sequence ID" value="XM_072758438.1"/>
</dbReference>
<dbReference type="InterPro" id="IPR018073">
    <property type="entry name" value="Prot_inh_cystat_CS"/>
</dbReference>
<feature type="domain" description="Cystatin" evidence="8">
    <location>
        <begin position="153"/>
        <end position="267"/>
    </location>
</feature>
<keyword evidence="4" id="KW-0646">Protease inhibitor</keyword>
<evidence type="ECO:0000256" key="5">
    <source>
        <dbReference type="ARBA" id="ARBA00022704"/>
    </source>
</evidence>
<dbReference type="InterPro" id="IPR046350">
    <property type="entry name" value="Cystatin_sf"/>
</dbReference>
<evidence type="ECO:0000256" key="3">
    <source>
        <dbReference type="ARBA" id="ARBA00022525"/>
    </source>
</evidence>
<dbReference type="SMART" id="SM00043">
    <property type="entry name" value="CY"/>
    <property type="match status" value="1"/>
</dbReference>
<evidence type="ECO:0000313" key="9">
    <source>
        <dbReference type="Proteomes" id="UP001652641"/>
    </source>
</evidence>
<evidence type="ECO:0000256" key="4">
    <source>
        <dbReference type="ARBA" id="ARBA00022690"/>
    </source>
</evidence>
<keyword evidence="6" id="KW-1015">Disulfide bond</keyword>
<dbReference type="PANTHER" id="PTHR47033:SF1">
    <property type="entry name" value="CYSTATIN-M"/>
    <property type="match status" value="1"/>
</dbReference>
<keyword evidence="9" id="KW-1185">Reference proteome</keyword>
<evidence type="ECO:0000256" key="6">
    <source>
        <dbReference type="ARBA" id="ARBA00023157"/>
    </source>
</evidence>
<name>A0ABM5AIB7_VULVU</name>
<evidence type="ECO:0000256" key="2">
    <source>
        <dbReference type="ARBA" id="ARBA00009403"/>
    </source>
</evidence>
<dbReference type="Gene3D" id="3.10.450.10">
    <property type="match status" value="1"/>
</dbReference>
<comment type="similarity">
    <text evidence="2">Belongs to the cystatin family.</text>
</comment>
<organism evidence="9 10">
    <name type="scientific">Vulpes vulpes</name>
    <name type="common">Red fox</name>
    <dbReference type="NCBI Taxonomy" id="9627"/>
    <lineage>
        <taxon>Eukaryota</taxon>
        <taxon>Metazoa</taxon>
        <taxon>Chordata</taxon>
        <taxon>Craniata</taxon>
        <taxon>Vertebrata</taxon>
        <taxon>Euteleostomi</taxon>
        <taxon>Mammalia</taxon>
        <taxon>Eutheria</taxon>
        <taxon>Laurasiatheria</taxon>
        <taxon>Carnivora</taxon>
        <taxon>Caniformia</taxon>
        <taxon>Canidae</taxon>
        <taxon>Vulpes</taxon>
    </lineage>
</organism>
<dbReference type="PROSITE" id="PS00287">
    <property type="entry name" value="CYSTATIN"/>
    <property type="match status" value="1"/>
</dbReference>
<keyword evidence="3" id="KW-0964">Secreted</keyword>
<proteinExistence type="inferred from homology"/>
<feature type="compositionally biased region" description="Low complexity" evidence="7">
    <location>
        <begin position="92"/>
        <end position="117"/>
    </location>
</feature>
<protein>
    <submittedName>
        <fullName evidence="10">Cystatin-M</fullName>
    </submittedName>
</protein>
<dbReference type="PANTHER" id="PTHR47033">
    <property type="entry name" value="CYSTATIN-M"/>
    <property type="match status" value="1"/>
</dbReference>
<sequence length="269" mass="28554">MRDSIPGLQDRALGQRQALNRCTTQGSQLSVFHTRRASCELSGGHWPGTPCPFPHGTGSVPGRKAGMLGPPAAPEAGGSWPRTPPRLRDPSRLLPRGRGAGRAGPRAGKSGARAGPALPAMAHPSLPRALGLGLLALCLLALLRDARARPGNHLVGGRVDLSPSDPQVQKAAQAAVASYNMGSNSLYYFRDTNILKAQSQLVAGVKYYLTVELGSTACRKNMATGDRIDVTTCPLATGVQEEKLRCDFEILVIPWENSSQLLKHNCVTI</sequence>
<reference evidence="10" key="1">
    <citation type="submission" date="2025-08" db="UniProtKB">
        <authorList>
            <consortium name="RefSeq"/>
        </authorList>
    </citation>
    <scope>IDENTIFICATION</scope>
    <source>
        <tissue evidence="10">Cell line</tissue>
    </source>
</reference>
<accession>A0ABM5AIB7</accession>